<dbReference type="AlphaFoldDB" id="A0A1B3XM12"/>
<dbReference type="RefSeq" id="WP_064461824.1">
    <property type="nucleotide sequence ID" value="NZ_CP017080.1"/>
</dbReference>
<dbReference type="InterPro" id="IPR036759">
    <property type="entry name" value="TPK_catalytic_sf"/>
</dbReference>
<dbReference type="InterPro" id="IPR036371">
    <property type="entry name" value="TPK_B1-bd_sf"/>
</dbReference>
<dbReference type="OrthoDB" id="9804377at2"/>
<evidence type="ECO:0000256" key="1">
    <source>
        <dbReference type="ARBA" id="ARBA00022679"/>
    </source>
</evidence>
<dbReference type="Proteomes" id="UP000077926">
    <property type="component" value="Chromosome"/>
</dbReference>
<keyword evidence="3 7" id="KW-0418">Kinase</keyword>
<dbReference type="SUPFAM" id="SSF63862">
    <property type="entry name" value="Thiamin pyrophosphokinase, substrate-binding domain"/>
    <property type="match status" value="1"/>
</dbReference>
<dbReference type="GO" id="GO:0016301">
    <property type="term" value="F:kinase activity"/>
    <property type="evidence" value="ECO:0007669"/>
    <property type="project" value="UniProtKB-KW"/>
</dbReference>
<dbReference type="GO" id="GO:0009229">
    <property type="term" value="P:thiamine diphosphate biosynthetic process"/>
    <property type="evidence" value="ECO:0007669"/>
    <property type="project" value="InterPro"/>
</dbReference>
<dbReference type="InterPro" id="IPR007373">
    <property type="entry name" value="Thiamin_PyroPKinase_B1-bd"/>
</dbReference>
<dbReference type="GO" id="GO:0004788">
    <property type="term" value="F:thiamine diphosphokinase activity"/>
    <property type="evidence" value="ECO:0007669"/>
    <property type="project" value="UniProtKB-UniRule"/>
</dbReference>
<organism evidence="7 8">
    <name type="scientific">Peribacillus muralis</name>
    <dbReference type="NCBI Taxonomy" id="264697"/>
    <lineage>
        <taxon>Bacteria</taxon>
        <taxon>Bacillati</taxon>
        <taxon>Bacillota</taxon>
        <taxon>Bacilli</taxon>
        <taxon>Bacillales</taxon>
        <taxon>Bacillaceae</taxon>
        <taxon>Peribacillus</taxon>
    </lineage>
</organism>
<dbReference type="PANTHER" id="PTHR41299:SF1">
    <property type="entry name" value="THIAMINE PYROPHOSPHOKINASE"/>
    <property type="match status" value="1"/>
</dbReference>
<dbReference type="Pfam" id="PF04265">
    <property type="entry name" value="TPK_B1_binding"/>
    <property type="match status" value="1"/>
</dbReference>
<dbReference type="SUPFAM" id="SSF63999">
    <property type="entry name" value="Thiamin pyrophosphokinase, catalytic domain"/>
    <property type="match status" value="1"/>
</dbReference>
<dbReference type="SMART" id="SM00983">
    <property type="entry name" value="TPK_B1_binding"/>
    <property type="match status" value="1"/>
</dbReference>
<evidence type="ECO:0000256" key="5">
    <source>
        <dbReference type="NCBIfam" id="TIGR01378"/>
    </source>
</evidence>
<dbReference type="EC" id="2.7.6.2" evidence="5"/>
<keyword evidence="8" id="KW-1185">Reference proteome</keyword>
<dbReference type="STRING" id="264697.ABE28_007735"/>
<dbReference type="InterPro" id="IPR006282">
    <property type="entry name" value="Thi_PPkinase"/>
</dbReference>
<protein>
    <recommendedName>
        <fullName evidence="5">Thiamine diphosphokinase</fullName>
        <ecNumber evidence="5">2.7.6.2</ecNumber>
    </recommendedName>
</protein>
<dbReference type="Gene3D" id="3.40.50.10240">
    <property type="entry name" value="Thiamin pyrophosphokinase, catalytic domain"/>
    <property type="match status" value="1"/>
</dbReference>
<feature type="domain" description="Thiamin pyrophosphokinase thiamin-binding" evidence="6">
    <location>
        <begin position="145"/>
        <end position="211"/>
    </location>
</feature>
<evidence type="ECO:0000256" key="4">
    <source>
        <dbReference type="ARBA" id="ARBA00022840"/>
    </source>
</evidence>
<dbReference type="InterPro" id="IPR007371">
    <property type="entry name" value="TPK_catalytic"/>
</dbReference>
<evidence type="ECO:0000313" key="8">
    <source>
        <dbReference type="Proteomes" id="UP000077926"/>
    </source>
</evidence>
<dbReference type="EMBL" id="CP017080">
    <property type="protein sequence ID" value="AOH54242.1"/>
    <property type="molecule type" value="Genomic_DNA"/>
</dbReference>
<proteinExistence type="predicted"/>
<evidence type="ECO:0000256" key="2">
    <source>
        <dbReference type="ARBA" id="ARBA00022741"/>
    </source>
</evidence>
<reference evidence="7 8" key="1">
    <citation type="submission" date="2016-08" db="EMBL/GenBank/DDBJ databases">
        <title>Complete genome sequence of Bacillus muralis G25-68, a strain with toxicity to nematodes.</title>
        <authorList>
            <person name="Zheng Z."/>
        </authorList>
    </citation>
    <scope>NUCLEOTIDE SEQUENCE [LARGE SCALE GENOMIC DNA]</scope>
    <source>
        <strain evidence="7 8">G25-68</strain>
    </source>
</reference>
<dbReference type="GO" id="GO:0030975">
    <property type="term" value="F:thiamine binding"/>
    <property type="evidence" value="ECO:0007669"/>
    <property type="project" value="InterPro"/>
</dbReference>
<evidence type="ECO:0000259" key="6">
    <source>
        <dbReference type="SMART" id="SM00983"/>
    </source>
</evidence>
<dbReference type="GO" id="GO:0006772">
    <property type="term" value="P:thiamine metabolic process"/>
    <property type="evidence" value="ECO:0007669"/>
    <property type="project" value="UniProtKB-UniRule"/>
</dbReference>
<dbReference type="NCBIfam" id="TIGR01378">
    <property type="entry name" value="thi_PPkinase"/>
    <property type="match status" value="1"/>
</dbReference>
<gene>
    <name evidence="7" type="ORF">ABE28_007735</name>
</gene>
<name>A0A1B3XM12_9BACI</name>
<keyword evidence="4" id="KW-0067">ATP-binding</keyword>
<dbReference type="GO" id="GO:0005524">
    <property type="term" value="F:ATP binding"/>
    <property type="evidence" value="ECO:0007669"/>
    <property type="project" value="UniProtKB-KW"/>
</dbReference>
<dbReference type="KEGG" id="bmur:ABE28_007735"/>
<keyword evidence="1" id="KW-0808">Transferase</keyword>
<dbReference type="InterPro" id="IPR053149">
    <property type="entry name" value="TPK"/>
</dbReference>
<evidence type="ECO:0000256" key="3">
    <source>
        <dbReference type="ARBA" id="ARBA00022777"/>
    </source>
</evidence>
<dbReference type="PANTHER" id="PTHR41299">
    <property type="entry name" value="THIAMINE PYROPHOSPHOKINASE"/>
    <property type="match status" value="1"/>
</dbReference>
<dbReference type="Pfam" id="PF04263">
    <property type="entry name" value="TPK_catalytic"/>
    <property type="match status" value="1"/>
</dbReference>
<sequence>MIISIMAGGPESLWPDLERYREMTDLWVGVDRGVWALLDNGIKPKCGFGDFDSVSEEEYKVIVRRLQQVNLYSSEKDETDLEIAFKWALDQKPCEIHILGATGGRMDHFLGNIQLLQKESILPNHADMDIYIVDRQNIFTVKTAGSYEVAALEDKKYISFLPVTSEVTGITLKGFKYPLSDRCLELGSTLCISNELISESGNVSFKEGILMMIRSRD</sequence>
<keyword evidence="2" id="KW-0547">Nucleotide-binding</keyword>
<evidence type="ECO:0000313" key="7">
    <source>
        <dbReference type="EMBL" id="AOH54242.1"/>
    </source>
</evidence>
<dbReference type="CDD" id="cd07995">
    <property type="entry name" value="TPK"/>
    <property type="match status" value="1"/>
</dbReference>
<accession>A0A1B3XM12</accession>